<evidence type="ECO:0000256" key="1">
    <source>
        <dbReference type="ARBA" id="ARBA00022723"/>
    </source>
</evidence>
<dbReference type="PANTHER" id="PTHR43048">
    <property type="entry name" value="METHYLMALONYL-COA EPIMERASE"/>
    <property type="match status" value="1"/>
</dbReference>
<sequence>MTGIFQHLHHVCILVHDLEKTVFYYESLGVGPWFDYPKKGTYVELEVPNKAASDAMRYKCCDLDNVQLQLCQPGELDSPQKRFLDERGEGVYHLGFEVADRDAAEANGRALGLGVIARGKKTDGSGFCYFDTREKAGTVLEIRKS</sequence>
<protein>
    <submittedName>
        <fullName evidence="3">VOC family protein</fullName>
    </submittedName>
</protein>
<dbReference type="AlphaFoldDB" id="A0AAW4FVB3"/>
<accession>A0AAW4FVB3</accession>
<organism evidence="3 4">
    <name type="scientific">Ensifer canadensis</name>
    <dbReference type="NCBI Taxonomy" id="555315"/>
    <lineage>
        <taxon>Bacteria</taxon>
        <taxon>Pseudomonadati</taxon>
        <taxon>Pseudomonadota</taxon>
        <taxon>Alphaproteobacteria</taxon>
        <taxon>Hyphomicrobiales</taxon>
        <taxon>Rhizobiaceae</taxon>
        <taxon>Sinorhizobium/Ensifer group</taxon>
        <taxon>Ensifer</taxon>
    </lineage>
</organism>
<keyword evidence="4" id="KW-1185">Reference proteome</keyword>
<proteinExistence type="predicted"/>
<name>A0AAW4FVB3_9HYPH</name>
<comment type="caution">
    <text evidence="3">The sequence shown here is derived from an EMBL/GenBank/DDBJ whole genome shotgun (WGS) entry which is preliminary data.</text>
</comment>
<keyword evidence="1" id="KW-0479">Metal-binding</keyword>
<dbReference type="SUPFAM" id="SSF54593">
    <property type="entry name" value="Glyoxalase/Bleomycin resistance protein/Dihydroxybiphenyl dioxygenase"/>
    <property type="match status" value="1"/>
</dbReference>
<dbReference type="RefSeq" id="WP_057207894.1">
    <property type="nucleotide sequence ID" value="NZ_CP083373.1"/>
</dbReference>
<dbReference type="InterPro" id="IPR051785">
    <property type="entry name" value="MMCE/EMCE_epimerase"/>
</dbReference>
<feature type="domain" description="VOC" evidence="2">
    <location>
        <begin position="7"/>
        <end position="145"/>
    </location>
</feature>
<dbReference type="Proteomes" id="UP000744980">
    <property type="component" value="Unassembled WGS sequence"/>
</dbReference>
<evidence type="ECO:0000259" key="2">
    <source>
        <dbReference type="PROSITE" id="PS51819"/>
    </source>
</evidence>
<dbReference type="GO" id="GO:0046872">
    <property type="term" value="F:metal ion binding"/>
    <property type="evidence" value="ECO:0007669"/>
    <property type="project" value="UniProtKB-KW"/>
</dbReference>
<dbReference type="PANTHER" id="PTHR43048:SF3">
    <property type="entry name" value="METHYLMALONYL-COA EPIMERASE, MITOCHONDRIAL"/>
    <property type="match status" value="1"/>
</dbReference>
<evidence type="ECO:0000313" key="4">
    <source>
        <dbReference type="Proteomes" id="UP000744980"/>
    </source>
</evidence>
<dbReference type="InterPro" id="IPR029068">
    <property type="entry name" value="Glyas_Bleomycin-R_OHBP_Dase"/>
</dbReference>
<dbReference type="GO" id="GO:0004493">
    <property type="term" value="F:methylmalonyl-CoA epimerase activity"/>
    <property type="evidence" value="ECO:0007669"/>
    <property type="project" value="TreeGrafter"/>
</dbReference>
<dbReference type="Pfam" id="PF13669">
    <property type="entry name" value="Glyoxalase_4"/>
    <property type="match status" value="1"/>
</dbReference>
<dbReference type="GO" id="GO:0046491">
    <property type="term" value="P:L-methylmalonyl-CoA metabolic process"/>
    <property type="evidence" value="ECO:0007669"/>
    <property type="project" value="TreeGrafter"/>
</dbReference>
<reference evidence="3 4" key="1">
    <citation type="submission" date="2020-01" db="EMBL/GenBank/DDBJ databases">
        <title>Draft genome assembly of Ensifer adhaerens T173.</title>
        <authorList>
            <person name="Craig J.E."/>
            <person name="Stinchcombe J.R."/>
        </authorList>
    </citation>
    <scope>NUCLEOTIDE SEQUENCE [LARGE SCALE GENOMIC DNA]</scope>
    <source>
        <strain evidence="3 4">T173</strain>
    </source>
</reference>
<evidence type="ECO:0000313" key="3">
    <source>
        <dbReference type="EMBL" id="MBM3095220.1"/>
    </source>
</evidence>
<dbReference type="InterPro" id="IPR037523">
    <property type="entry name" value="VOC_core"/>
</dbReference>
<gene>
    <name evidence="3" type="ORF">GFB56_31330</name>
</gene>
<dbReference type="Gene3D" id="3.10.180.10">
    <property type="entry name" value="2,3-Dihydroxybiphenyl 1,2-Dioxygenase, domain 1"/>
    <property type="match status" value="1"/>
</dbReference>
<dbReference type="EMBL" id="WXFA01000040">
    <property type="protein sequence ID" value="MBM3095220.1"/>
    <property type="molecule type" value="Genomic_DNA"/>
</dbReference>
<dbReference type="PROSITE" id="PS51819">
    <property type="entry name" value="VOC"/>
    <property type="match status" value="1"/>
</dbReference>